<organism evidence="6">
    <name type="scientific">Grateloupia filicina</name>
    <dbReference type="NCBI Taxonomy" id="31455"/>
    <lineage>
        <taxon>Eukaryota</taxon>
        <taxon>Rhodophyta</taxon>
        <taxon>Florideophyceae</taxon>
        <taxon>Rhodymeniophycidae</taxon>
        <taxon>Halymeniales</taxon>
        <taxon>Halymeniaceae</taxon>
        <taxon>Grateloupia</taxon>
    </lineage>
</organism>
<dbReference type="RefSeq" id="YP_009488802.1">
    <property type="nucleotide sequence ID" value="NC_037841.1"/>
</dbReference>
<dbReference type="SUPFAM" id="SSF143800">
    <property type="entry name" value="L28p-like"/>
    <property type="match status" value="1"/>
</dbReference>
<accession>A0A2S1FXF1</accession>
<dbReference type="GO" id="GO:0003735">
    <property type="term" value="F:structural constituent of ribosome"/>
    <property type="evidence" value="ECO:0007669"/>
    <property type="project" value="InterPro"/>
</dbReference>
<comment type="similarity">
    <text evidence="1 5">Belongs to the bacterial ribosomal protein bL28 family.</text>
</comment>
<keyword evidence="6" id="KW-0150">Chloroplast</keyword>
<dbReference type="GeneID" id="36944998"/>
<evidence type="ECO:0000256" key="1">
    <source>
        <dbReference type="ARBA" id="ARBA00008760"/>
    </source>
</evidence>
<dbReference type="AlphaFoldDB" id="A0A2S1FXF1"/>
<name>A0A2S1FXF1_9FLOR</name>
<dbReference type="GO" id="GO:0009507">
    <property type="term" value="C:chloroplast"/>
    <property type="evidence" value="ECO:0007669"/>
    <property type="project" value="UniProtKB-SubCell"/>
</dbReference>
<dbReference type="Gene3D" id="2.30.170.40">
    <property type="entry name" value="Ribosomal protein L28/L24"/>
    <property type="match status" value="1"/>
</dbReference>
<dbReference type="PANTHER" id="PTHR13528">
    <property type="entry name" value="39S RIBOSOMAL PROTEIN L28, MITOCHONDRIAL"/>
    <property type="match status" value="1"/>
</dbReference>
<dbReference type="InterPro" id="IPR001383">
    <property type="entry name" value="Ribosomal_bL28_bact-type"/>
</dbReference>
<dbReference type="InterPro" id="IPR026569">
    <property type="entry name" value="Ribosomal_bL28"/>
</dbReference>
<dbReference type="GO" id="GO:0005840">
    <property type="term" value="C:ribosome"/>
    <property type="evidence" value="ECO:0007669"/>
    <property type="project" value="UniProtKB-KW"/>
</dbReference>
<gene>
    <name evidence="5 6" type="primary">rpl28</name>
    <name evidence="6" type="ORF">Grafi_p234</name>
</gene>
<sequence length="64" mass="7649">MTKICQITKKKSNNGYSVSHSHVKTKKIQQVNLQNKKIWSYTQRRWIKLRISTKAIKSLHKLRI</sequence>
<dbReference type="NCBIfam" id="TIGR00009">
    <property type="entry name" value="L28"/>
    <property type="match status" value="1"/>
</dbReference>
<keyword evidence="2 5" id="KW-0689">Ribosomal protein</keyword>
<dbReference type="EMBL" id="MG598531">
    <property type="protein sequence ID" value="AWD77441.1"/>
    <property type="molecule type" value="Genomic_DNA"/>
</dbReference>
<dbReference type="InterPro" id="IPR034704">
    <property type="entry name" value="Ribosomal_bL28/bL31-like_sf"/>
</dbReference>
<geneLocation type="chloroplast" evidence="6"/>
<dbReference type="GO" id="GO:0006412">
    <property type="term" value="P:translation"/>
    <property type="evidence" value="ECO:0007669"/>
    <property type="project" value="UniProtKB-UniRule"/>
</dbReference>
<keyword evidence="6" id="KW-0934">Plastid</keyword>
<evidence type="ECO:0000256" key="5">
    <source>
        <dbReference type="HAMAP-Rule" id="MF_00373"/>
    </source>
</evidence>
<protein>
    <recommendedName>
        <fullName evidence="4 5">Large ribosomal subunit protein bL28c</fullName>
    </recommendedName>
</protein>
<evidence type="ECO:0000256" key="4">
    <source>
        <dbReference type="ARBA" id="ARBA00035265"/>
    </source>
</evidence>
<dbReference type="HAMAP" id="MF_00373">
    <property type="entry name" value="Ribosomal_bL28"/>
    <property type="match status" value="1"/>
</dbReference>
<dbReference type="GO" id="GO:1990904">
    <property type="term" value="C:ribonucleoprotein complex"/>
    <property type="evidence" value="ECO:0007669"/>
    <property type="project" value="UniProtKB-KW"/>
</dbReference>
<evidence type="ECO:0000256" key="2">
    <source>
        <dbReference type="ARBA" id="ARBA00022980"/>
    </source>
</evidence>
<dbReference type="Pfam" id="PF00830">
    <property type="entry name" value="Ribosomal_L28"/>
    <property type="match status" value="1"/>
</dbReference>
<comment type="subcellular location">
    <subcellularLocation>
        <location evidence="5">Plastid</location>
        <location evidence="5">Chloroplast</location>
    </subcellularLocation>
</comment>
<evidence type="ECO:0000313" key="6">
    <source>
        <dbReference type="EMBL" id="AWD77441.1"/>
    </source>
</evidence>
<reference evidence="6" key="1">
    <citation type="submission" date="2017-12" db="EMBL/GenBank/DDBJ databases">
        <title>Complete Sequences of the chloroplast DNA of the Grateloupia filicina.</title>
        <authorList>
            <person name="Liu T."/>
            <person name="Liu C."/>
            <person name="Li Y."/>
        </authorList>
    </citation>
    <scope>NUCLEOTIDE SEQUENCE</scope>
</reference>
<evidence type="ECO:0000256" key="3">
    <source>
        <dbReference type="ARBA" id="ARBA00023274"/>
    </source>
</evidence>
<proteinExistence type="inferred from homology"/>
<dbReference type="InterPro" id="IPR037147">
    <property type="entry name" value="Ribosomal_bL28_sf"/>
</dbReference>
<keyword evidence="3 5" id="KW-0687">Ribonucleoprotein</keyword>
<dbReference type="PANTHER" id="PTHR13528:SF2">
    <property type="entry name" value="LARGE RIBOSOMAL SUBUNIT PROTEIN BL28M"/>
    <property type="match status" value="1"/>
</dbReference>